<dbReference type="AlphaFoldDB" id="H1SBT6"/>
<name>H1SBT6_9BURK</name>
<proteinExistence type="predicted"/>
<dbReference type="InterPro" id="IPR052708">
    <property type="entry name" value="PxpC"/>
</dbReference>
<evidence type="ECO:0000313" key="6">
    <source>
        <dbReference type="Proteomes" id="UP000005808"/>
    </source>
</evidence>
<dbReference type="Proteomes" id="UP000005808">
    <property type="component" value="Unassembled WGS sequence"/>
</dbReference>
<dbReference type="InterPro" id="IPR003778">
    <property type="entry name" value="CT_A_B"/>
</dbReference>
<feature type="domain" description="Carboxyltransferase" evidence="4">
    <location>
        <begin position="23"/>
        <end position="310"/>
    </location>
</feature>
<keyword evidence="3" id="KW-0067">ATP-binding</keyword>
<dbReference type="PANTHER" id="PTHR43309:SF3">
    <property type="entry name" value="5-OXOPROLINASE SUBUNIT C"/>
    <property type="match status" value="1"/>
</dbReference>
<dbReference type="InterPro" id="IPR029000">
    <property type="entry name" value="Cyclophilin-like_dom_sf"/>
</dbReference>
<evidence type="ECO:0000256" key="2">
    <source>
        <dbReference type="ARBA" id="ARBA00022801"/>
    </source>
</evidence>
<dbReference type="EMBL" id="AHJE01000076">
    <property type="protein sequence ID" value="EHP39993.1"/>
    <property type="molecule type" value="Genomic_DNA"/>
</dbReference>
<dbReference type="OrthoDB" id="9768696at2"/>
<protein>
    <submittedName>
        <fullName evidence="5">Allophanate hydrolase subunit 2</fullName>
    </submittedName>
</protein>
<keyword evidence="2 5" id="KW-0378">Hydrolase</keyword>
<dbReference type="SUPFAM" id="SSF50891">
    <property type="entry name" value="Cyclophilin-like"/>
    <property type="match status" value="1"/>
</dbReference>
<dbReference type="RefSeq" id="WP_006161273.1">
    <property type="nucleotide sequence ID" value="NZ_AHJE01000076.1"/>
</dbReference>
<keyword evidence="1" id="KW-0547">Nucleotide-binding</keyword>
<evidence type="ECO:0000256" key="3">
    <source>
        <dbReference type="ARBA" id="ARBA00022840"/>
    </source>
</evidence>
<dbReference type="GO" id="GO:0005524">
    <property type="term" value="F:ATP binding"/>
    <property type="evidence" value="ECO:0007669"/>
    <property type="project" value="UniProtKB-KW"/>
</dbReference>
<dbReference type="NCBIfam" id="TIGR00724">
    <property type="entry name" value="urea_amlyse_rel"/>
    <property type="match status" value="1"/>
</dbReference>
<dbReference type="PANTHER" id="PTHR43309">
    <property type="entry name" value="5-OXOPROLINASE SUBUNIT C"/>
    <property type="match status" value="1"/>
</dbReference>
<dbReference type="Gene3D" id="2.40.100.10">
    <property type="entry name" value="Cyclophilin-like"/>
    <property type="match status" value="1"/>
</dbReference>
<gene>
    <name evidence="5" type="ORF">OR16_28269</name>
</gene>
<sequence length="342" mass="36003">MIEITRPGALASVQDLGRPGFRRFGVGTAGALDTVALTIGNRLLGNPAGDAAIEFTLGRAAVRFHADMRVALTGAECRANLDGVPVWSWHAFDVRRGETLTLSAAQGGTRSYLCVAGGIAVAPVMASRSTDLKAGFGGLGGRALHEGDRLDAGRPGVAEDSDWLGVQAPSWALPVNKLGDAMPIRMLPGIEYEDFDAAAQEALWQSDWVVTPNSNRMGLRLQGPALARQPERAADLLSHGVLPGVVQVPPAGQPIVLMADAQTTGGYPKIGVVIGADLWRLAQVPLGAPVRFVRVTLDGAAAAQAELDRYLQQLDQALQWQGDGMAIASRRRTRTRAVAAVA</sequence>
<dbReference type="GO" id="GO:0016787">
    <property type="term" value="F:hydrolase activity"/>
    <property type="evidence" value="ECO:0007669"/>
    <property type="project" value="UniProtKB-KW"/>
</dbReference>
<evidence type="ECO:0000259" key="4">
    <source>
        <dbReference type="SMART" id="SM00797"/>
    </source>
</evidence>
<dbReference type="PATRIC" id="fig|1127483.3.peg.5642"/>
<accession>H1SBT6</accession>
<dbReference type="SMART" id="SM00797">
    <property type="entry name" value="AHS2"/>
    <property type="match status" value="1"/>
</dbReference>
<evidence type="ECO:0000256" key="1">
    <source>
        <dbReference type="ARBA" id="ARBA00022741"/>
    </source>
</evidence>
<evidence type="ECO:0000313" key="5">
    <source>
        <dbReference type="EMBL" id="EHP39993.1"/>
    </source>
</evidence>
<reference evidence="5 6" key="1">
    <citation type="journal article" date="2012" name="J. Bacteriol.">
        <title>De Novo Genome Project of Cupriavidus basilensis OR16.</title>
        <authorList>
            <person name="Cserhati M."/>
            <person name="Kriszt B."/>
            <person name="Szoboszlay S."/>
            <person name="Toth A."/>
            <person name="Szabo I."/>
            <person name="Tancsics A."/>
            <person name="Nagy I."/>
            <person name="Horvath B."/>
            <person name="Nagy I."/>
            <person name="Kukolya J."/>
        </authorList>
    </citation>
    <scope>NUCLEOTIDE SEQUENCE [LARGE SCALE GENOMIC DNA]</scope>
    <source>
        <strain evidence="5 6">OR16</strain>
    </source>
</reference>
<dbReference type="Pfam" id="PF02626">
    <property type="entry name" value="CT_A_B"/>
    <property type="match status" value="1"/>
</dbReference>
<comment type="caution">
    <text evidence="5">The sequence shown here is derived from an EMBL/GenBank/DDBJ whole genome shotgun (WGS) entry which is preliminary data.</text>
</comment>
<organism evidence="5 6">
    <name type="scientific">Cupriavidus basilensis OR16</name>
    <dbReference type="NCBI Taxonomy" id="1127483"/>
    <lineage>
        <taxon>Bacteria</taxon>
        <taxon>Pseudomonadati</taxon>
        <taxon>Pseudomonadota</taxon>
        <taxon>Betaproteobacteria</taxon>
        <taxon>Burkholderiales</taxon>
        <taxon>Burkholderiaceae</taxon>
        <taxon>Cupriavidus</taxon>
    </lineage>
</organism>